<sequence length="625" mass="69136">MTDFTISLNVASLAESLRNTCLWYHDGVLPADREPNSRCLDDVAVVGALFGEVDKDAVRILHCFFAIDASTERFAEIVREMSDALPANVVFLGTLVVTSDSDTSSEIDDDVIADLTAEAGVVVQISADECAIRSGSLADMQGVVVKSGDQGAQRSATLLDQNNQDYGNGRVSLSVCLPITISFLLYSIEDLDSKIIEQIDEWTERVKRLHFLSENGTTMISANGDVCGNLADDASVIDLYRSSQADPDSIPKNKNLNCYADRLVLSPIERLCAADSDSQDPPSVPMIQTKNGDYKHFRIVFVINGTTVVKQNSKLTDAAPLIVRSLLRELSSASRMFLQYSSFSSVELNNFNLPQGYLFLPDKSPSYLSLHYPASIDSKTADRMRQRLHKLFNLPFGRPALRTSMRHQFPTERSFLLRDVHLNVSTSNSVGSVTTVQGHYNYHHYMQDGIDDNGWGCAYRSFQTVWSWFMLQGYTDKAPPTHREIQQALVDIGDKPASFVGTKQWVGSMELSFCLDHLLGITSRILTAGSGAEMAEKARELALHFATEGTPVMIGGGVLAHTILGVDFNEDTGEVRFLILDPHYTGDEDIKTIVSKGWCGWKSESFWKADAFYNMLLPMRPANIV</sequence>
<dbReference type="Pfam" id="PF20908">
    <property type="entry name" value="UfSP2_N"/>
    <property type="match status" value="1"/>
</dbReference>
<feature type="domain" description="UFSP2 second" evidence="12">
    <location>
        <begin position="214"/>
        <end position="413"/>
    </location>
</feature>
<evidence type="ECO:0000256" key="5">
    <source>
        <dbReference type="ARBA" id="ARBA00022801"/>
    </source>
</evidence>
<dbReference type="Pfam" id="PF07910">
    <property type="entry name" value="Peptidase_C78"/>
    <property type="match status" value="1"/>
</dbReference>
<evidence type="ECO:0000313" key="14">
    <source>
        <dbReference type="WBParaSite" id="PSAMB.scaffold93size81355.g1690.t1"/>
    </source>
</evidence>
<dbReference type="SUPFAM" id="SSF54001">
    <property type="entry name" value="Cysteine proteinases"/>
    <property type="match status" value="1"/>
</dbReference>
<dbReference type="PANTHER" id="PTHR48153">
    <property type="entry name" value="UFM1-SPECIFIC PROTEASE 2"/>
    <property type="match status" value="1"/>
</dbReference>
<organism evidence="13 14">
    <name type="scientific">Plectus sambesii</name>
    <dbReference type="NCBI Taxonomy" id="2011161"/>
    <lineage>
        <taxon>Eukaryota</taxon>
        <taxon>Metazoa</taxon>
        <taxon>Ecdysozoa</taxon>
        <taxon>Nematoda</taxon>
        <taxon>Chromadorea</taxon>
        <taxon>Plectida</taxon>
        <taxon>Plectina</taxon>
        <taxon>Plectoidea</taxon>
        <taxon>Plectidae</taxon>
        <taxon>Plectus</taxon>
    </lineage>
</organism>
<keyword evidence="6" id="KW-0788">Thiol protease</keyword>
<comment type="similarity">
    <text evidence="2">Belongs to the peptidase C78 family.</text>
</comment>
<dbReference type="AlphaFoldDB" id="A0A914XLQ3"/>
<evidence type="ECO:0000256" key="9">
    <source>
        <dbReference type="ARBA" id="ARBA00073057"/>
    </source>
</evidence>
<dbReference type="Proteomes" id="UP000887566">
    <property type="component" value="Unplaced"/>
</dbReference>
<feature type="domain" description="UFSP1/2/DUB catalytic" evidence="11">
    <location>
        <begin position="433"/>
        <end position="616"/>
    </location>
</feature>
<dbReference type="PANTHER" id="PTHR48153:SF2">
    <property type="entry name" value="UFM1-SPECIFIC PROTEASE 2"/>
    <property type="match status" value="1"/>
</dbReference>
<keyword evidence="13" id="KW-1185">Reference proteome</keyword>
<comment type="subcellular location">
    <subcellularLocation>
        <location evidence="1">Endoplasmic reticulum membrane</location>
        <topology evidence="1">Peripheral membrane protein</topology>
    </subcellularLocation>
</comment>
<evidence type="ECO:0000256" key="2">
    <source>
        <dbReference type="ARBA" id="ARBA00008552"/>
    </source>
</evidence>
<evidence type="ECO:0000259" key="11">
    <source>
        <dbReference type="Pfam" id="PF07910"/>
    </source>
</evidence>
<protein>
    <recommendedName>
        <fullName evidence="9">Ufm1-specific protease</fullName>
    </recommendedName>
    <alternativeName>
        <fullName evidence="10">Odorant response abnormal protein 8</fullName>
    </alternativeName>
</protein>
<evidence type="ECO:0000259" key="12">
    <source>
        <dbReference type="Pfam" id="PF20908"/>
    </source>
</evidence>
<comment type="function">
    <text evidence="7">Thiol protease which recognizes and hydrolyzes the peptide bond at the C-terminal Gly of ufm-1, a ubiquitin-like modifier protein bound to a number of target proteins. Required, with oct-4, for the localization of a subset of 7 transmembrane domain odorant receptors, including odr-10, to the cilia of olfactory neurons AWA and AWC. Operates in aggregation behavior, and responses to oxygen levels.</text>
</comment>
<evidence type="ECO:0000256" key="1">
    <source>
        <dbReference type="ARBA" id="ARBA00004406"/>
    </source>
</evidence>
<dbReference type="FunFam" id="3.90.70.130:FF:000001">
    <property type="entry name" value="Probable Ufm1-specific protease 2"/>
    <property type="match status" value="1"/>
</dbReference>
<comment type="subunit">
    <text evidence="8">Interacts with odr-4.</text>
</comment>
<keyword evidence="3" id="KW-0645">Protease</keyword>
<dbReference type="InterPro" id="IPR049387">
    <property type="entry name" value="UFSP2-like_2nd"/>
</dbReference>
<evidence type="ECO:0000256" key="4">
    <source>
        <dbReference type="ARBA" id="ARBA00022786"/>
    </source>
</evidence>
<evidence type="ECO:0000256" key="7">
    <source>
        <dbReference type="ARBA" id="ARBA00056938"/>
    </source>
</evidence>
<name>A0A914XLQ3_9BILA</name>
<keyword evidence="4" id="KW-0833">Ubl conjugation pathway</keyword>
<dbReference type="GO" id="GO:0006508">
    <property type="term" value="P:proteolysis"/>
    <property type="evidence" value="ECO:0007669"/>
    <property type="project" value="UniProtKB-KW"/>
</dbReference>
<dbReference type="WBParaSite" id="PSAMB.scaffold93size81355.g1690.t1">
    <property type="protein sequence ID" value="PSAMB.scaffold93size81355.g1690.t1"/>
    <property type="gene ID" value="PSAMB.scaffold93size81355.g1690"/>
</dbReference>
<dbReference type="InterPro" id="IPR038765">
    <property type="entry name" value="Papain-like_cys_pep_sf"/>
</dbReference>
<reference evidence="14" key="1">
    <citation type="submission" date="2022-11" db="UniProtKB">
        <authorList>
            <consortium name="WormBaseParasite"/>
        </authorList>
    </citation>
    <scope>IDENTIFICATION</scope>
</reference>
<evidence type="ECO:0000256" key="8">
    <source>
        <dbReference type="ARBA" id="ARBA00064300"/>
    </source>
</evidence>
<accession>A0A914XLQ3</accession>
<keyword evidence="5" id="KW-0378">Hydrolase</keyword>
<dbReference type="Gene3D" id="3.90.70.130">
    <property type="match status" value="1"/>
</dbReference>
<dbReference type="GO" id="GO:0005789">
    <property type="term" value="C:endoplasmic reticulum membrane"/>
    <property type="evidence" value="ECO:0007669"/>
    <property type="project" value="UniProtKB-SubCell"/>
</dbReference>
<proteinExistence type="inferred from homology"/>
<dbReference type="GO" id="GO:0071567">
    <property type="term" value="F:deUFMylase activity"/>
    <property type="evidence" value="ECO:0007669"/>
    <property type="project" value="TreeGrafter"/>
</dbReference>
<evidence type="ECO:0000256" key="3">
    <source>
        <dbReference type="ARBA" id="ARBA00022670"/>
    </source>
</evidence>
<evidence type="ECO:0000313" key="13">
    <source>
        <dbReference type="Proteomes" id="UP000887566"/>
    </source>
</evidence>
<evidence type="ECO:0000256" key="6">
    <source>
        <dbReference type="ARBA" id="ARBA00022807"/>
    </source>
</evidence>
<dbReference type="GO" id="GO:0005634">
    <property type="term" value="C:nucleus"/>
    <property type="evidence" value="ECO:0007669"/>
    <property type="project" value="TreeGrafter"/>
</dbReference>
<dbReference type="InterPro" id="IPR012462">
    <property type="entry name" value="UFSP1/2_DUB_cat"/>
</dbReference>
<evidence type="ECO:0000256" key="10">
    <source>
        <dbReference type="ARBA" id="ARBA00076114"/>
    </source>
</evidence>